<evidence type="ECO:0000256" key="3">
    <source>
        <dbReference type="ARBA" id="ARBA00022692"/>
    </source>
</evidence>
<gene>
    <name evidence="7" type="ORF">HNR65_000728</name>
</gene>
<dbReference type="InterPro" id="IPR010664">
    <property type="entry name" value="LipoPS_assembly_LptC-rel"/>
</dbReference>
<dbReference type="PANTHER" id="PTHR37481:SF1">
    <property type="entry name" value="LIPOPOLYSACCHARIDE EXPORT SYSTEM PROTEIN LPTC"/>
    <property type="match status" value="1"/>
</dbReference>
<dbReference type="GO" id="GO:0005886">
    <property type="term" value="C:plasma membrane"/>
    <property type="evidence" value="ECO:0007669"/>
    <property type="project" value="InterPro"/>
</dbReference>
<feature type="transmembrane region" description="Helical" evidence="6">
    <location>
        <begin position="12"/>
        <end position="31"/>
    </location>
</feature>
<evidence type="ECO:0000256" key="4">
    <source>
        <dbReference type="ARBA" id="ARBA00022989"/>
    </source>
</evidence>
<dbReference type="AlphaFoldDB" id="A0A7W0C741"/>
<dbReference type="GO" id="GO:0030288">
    <property type="term" value="C:outer membrane-bounded periplasmic space"/>
    <property type="evidence" value="ECO:0007669"/>
    <property type="project" value="TreeGrafter"/>
</dbReference>
<evidence type="ECO:0000256" key="2">
    <source>
        <dbReference type="ARBA" id="ARBA00022519"/>
    </source>
</evidence>
<dbReference type="Gene3D" id="2.60.450.10">
    <property type="entry name" value="Lipopolysaccharide (LPS) transport protein A like domain"/>
    <property type="match status" value="1"/>
</dbReference>
<evidence type="ECO:0000313" key="7">
    <source>
        <dbReference type="EMBL" id="MBA2880410.1"/>
    </source>
</evidence>
<comment type="caution">
    <text evidence="7">The sequence shown here is derived from an EMBL/GenBank/DDBJ whole genome shotgun (WGS) entry which is preliminary data.</text>
</comment>
<dbReference type="PANTHER" id="PTHR37481">
    <property type="entry name" value="LIPOPOLYSACCHARIDE EXPORT SYSTEM PROTEIN LPTC"/>
    <property type="match status" value="1"/>
</dbReference>
<dbReference type="Proteomes" id="UP000525298">
    <property type="component" value="Unassembled WGS sequence"/>
</dbReference>
<reference evidence="7 8" key="1">
    <citation type="submission" date="2020-07" db="EMBL/GenBank/DDBJ databases">
        <title>Genomic Encyclopedia of Type Strains, Phase IV (KMG-IV): sequencing the most valuable type-strain genomes for metagenomic binning, comparative biology and taxonomic classification.</title>
        <authorList>
            <person name="Goeker M."/>
        </authorList>
    </citation>
    <scope>NUCLEOTIDE SEQUENCE [LARGE SCALE GENOMIC DNA]</scope>
    <source>
        <strain evidence="7 8">DSM 17721</strain>
    </source>
</reference>
<dbReference type="GO" id="GO:0017089">
    <property type="term" value="F:glycolipid transfer activity"/>
    <property type="evidence" value="ECO:0007669"/>
    <property type="project" value="TreeGrafter"/>
</dbReference>
<accession>A0A7W0C741</accession>
<dbReference type="GO" id="GO:0015221">
    <property type="term" value="F:lipopolysaccharide transmembrane transporter activity"/>
    <property type="evidence" value="ECO:0007669"/>
    <property type="project" value="InterPro"/>
</dbReference>
<dbReference type="EMBL" id="JACDUS010000002">
    <property type="protein sequence ID" value="MBA2880410.1"/>
    <property type="molecule type" value="Genomic_DNA"/>
</dbReference>
<dbReference type="RefSeq" id="WP_181550097.1">
    <property type="nucleotide sequence ID" value="NZ_JACDUS010000002.1"/>
</dbReference>
<dbReference type="NCBIfam" id="TIGR04409">
    <property type="entry name" value="LptC_YrbK"/>
    <property type="match status" value="1"/>
</dbReference>
<keyword evidence="4 6" id="KW-1133">Transmembrane helix</keyword>
<keyword evidence="8" id="KW-1185">Reference proteome</keyword>
<evidence type="ECO:0000256" key="5">
    <source>
        <dbReference type="ARBA" id="ARBA00023136"/>
    </source>
</evidence>
<dbReference type="InterPro" id="IPR052363">
    <property type="entry name" value="LPS_export_LptC"/>
</dbReference>
<evidence type="ECO:0000256" key="6">
    <source>
        <dbReference type="SAM" id="Phobius"/>
    </source>
</evidence>
<name>A0A7W0C741_9BACT</name>
<proteinExistence type="predicted"/>
<sequence>MKHRTRYKQAGLLAIVVIAVLLATVFVRFRMQTDYEEQTEKKNTSEAALTINGFEHTATRDGKTEWVLNAATAEIYSDQNKAVLTDIEMTAFDSDGTEVKLFADTGKLDTKTRDMTVEKSVVARYPGYELRTESLHYEHELHILYTDQKVVIHGENMRISGDSATVELQKDQVTLEGHVKSWMDPVE</sequence>
<organism evidence="7 8">
    <name type="scientific">Desulfosalsimonas propionicica</name>
    <dbReference type="NCBI Taxonomy" id="332175"/>
    <lineage>
        <taxon>Bacteria</taxon>
        <taxon>Pseudomonadati</taxon>
        <taxon>Thermodesulfobacteriota</taxon>
        <taxon>Desulfobacteria</taxon>
        <taxon>Desulfobacterales</taxon>
        <taxon>Desulfosalsimonadaceae</taxon>
        <taxon>Desulfosalsimonas</taxon>
    </lineage>
</organism>
<keyword evidence="1" id="KW-1003">Cell membrane</keyword>
<keyword evidence="5 6" id="KW-0472">Membrane</keyword>
<protein>
    <submittedName>
        <fullName evidence="7">LPS export ABC transporter protein LptC</fullName>
    </submittedName>
</protein>
<evidence type="ECO:0000313" key="8">
    <source>
        <dbReference type="Proteomes" id="UP000525298"/>
    </source>
</evidence>
<dbReference type="InterPro" id="IPR026265">
    <property type="entry name" value="LptC"/>
</dbReference>
<dbReference type="Pfam" id="PF06835">
    <property type="entry name" value="LptC"/>
    <property type="match status" value="1"/>
</dbReference>
<keyword evidence="3 6" id="KW-0812">Transmembrane</keyword>
<keyword evidence="2" id="KW-0997">Cell inner membrane</keyword>
<evidence type="ECO:0000256" key="1">
    <source>
        <dbReference type="ARBA" id="ARBA00022475"/>
    </source>
</evidence>